<dbReference type="GeneID" id="93065615"/>
<gene>
    <name evidence="1" type="ORF">INQ84_01850</name>
</gene>
<evidence type="ECO:0000313" key="1">
    <source>
        <dbReference type="EMBL" id="QYC74722.1"/>
    </source>
</evidence>
<evidence type="ECO:0000313" key="2">
    <source>
        <dbReference type="Proteomes" id="UP000825134"/>
    </source>
</evidence>
<dbReference type="InterPro" id="IPR011990">
    <property type="entry name" value="TPR-like_helical_dom_sf"/>
</dbReference>
<dbReference type="RefSeq" id="WP_080132222.1">
    <property type="nucleotide sequence ID" value="NZ_CP063172.1"/>
</dbReference>
<reference evidence="1" key="1">
    <citation type="journal article" date="2021" name="Front. Microbiol.">
        <title>Generation of Tetracycline and Rifamycin Resistant Chlamydia Suis Recombinants.</title>
        <authorList>
            <person name="Marti H."/>
            <person name="Bommana S."/>
            <person name="Read T.D."/>
            <person name="Pesch T."/>
            <person name="Prahauser B."/>
            <person name="Dean D."/>
            <person name="Borel N."/>
        </authorList>
    </citation>
    <scope>NUCLEOTIDE SEQUENCE</scope>
    <source>
        <strain evidence="1">208.1</strain>
    </source>
</reference>
<dbReference type="Proteomes" id="UP000825134">
    <property type="component" value="Chromosome"/>
</dbReference>
<dbReference type="Gene3D" id="1.25.40.10">
    <property type="entry name" value="Tetratricopeptide repeat domain"/>
    <property type="match status" value="1"/>
</dbReference>
<protein>
    <submittedName>
        <fullName evidence="1">CHLTR phosphoprotein</fullName>
    </submittedName>
</protein>
<accession>A0AAQ0J821</accession>
<proteinExistence type="predicted"/>
<sequence length="824" mass="94659">MKMYQFIFGSCSWFLIGWGICFGGEAPRSFGHQCADVHKAMQEGKPLLPIFDTFIKRILDEGAALSEKEWETAAWLICEYIRGSLKRGEQDLCTELVKPLFSLVTMPPNIKGRIRMAWQTLNPQGIPLKDLVHALESCSCPSSPQDHLLLSLYSMTLHSSYENKKAEILFAKDQKNYQEALRLCEELQESLETGKCSPPPAVYDVEKAFLQKILLAMQWEKEKALEGVPPAQMLLAYCAAEECYVQAVEQLIKKIEAGILERSQEVDAILFSHALSKLPWDEARGAHELEVLIAGGQYLASNYAQNAYFSLLELYFKQARMQEIARLLDFGKSVFVESHGKYPEYLFFVGKYWFCLGNFPRAEEAFSSVIQYADRLGVSLAESYEYLGCLACYKKQYAAAKKFFLVAYKGWGREEAGIGLHLLAALKKNPALWLQTKEHVSLSFSHQEFLKWMEKNFSSQQGREGSSFLRVLESPFSLSEEEFYGLLLSDMISRYQRENLSLSPIKQLVYDQLDQEVRSRLAEVLMGTEDLVLKRRLSLWGALYDGAFASWSEAHQNKTFFEKTILLCFSALYQSSSSAIQQITEAFSSAPSLWQSSLRMVWAMCHSSKDPLSNAYLQGISERPWGDRLYLLQYPLEQYFAADTQILEYLTKFPELFPRSPLLPLVYYLQSRTEEAPIRKVSWLVKALEAFIENSLSVKDMKAWAHLYYVIKMDLAETYLFLGKKSESRILFEEIREDWENPHHPYAKLIDQPCIRVSLEMRWVSGLAHTYDALQEKECRNALLISHIEKRLFQMRPRQEYIGKMLAVTSSLCKELLVSDSSYS</sequence>
<organism evidence="1 2">
    <name type="scientific">Chlamydia suis</name>
    <dbReference type="NCBI Taxonomy" id="83559"/>
    <lineage>
        <taxon>Bacteria</taxon>
        <taxon>Pseudomonadati</taxon>
        <taxon>Chlamydiota</taxon>
        <taxon>Chlamydiia</taxon>
        <taxon>Chlamydiales</taxon>
        <taxon>Chlamydiaceae</taxon>
        <taxon>Chlamydia/Chlamydophila group</taxon>
        <taxon>Chlamydia</taxon>
    </lineage>
</organism>
<name>A0AAQ0J821_9CHLA</name>
<dbReference type="AlphaFoldDB" id="A0AAQ0J821"/>
<dbReference type="SUPFAM" id="SSF81901">
    <property type="entry name" value="HCP-like"/>
    <property type="match status" value="1"/>
</dbReference>
<dbReference type="EMBL" id="CP063185">
    <property type="protein sequence ID" value="QYC74722.1"/>
    <property type="molecule type" value="Genomic_DNA"/>
</dbReference>